<organism evidence="2 3">
    <name type="scientific">Zizania palustris</name>
    <name type="common">Northern wild rice</name>
    <dbReference type="NCBI Taxonomy" id="103762"/>
    <lineage>
        <taxon>Eukaryota</taxon>
        <taxon>Viridiplantae</taxon>
        <taxon>Streptophyta</taxon>
        <taxon>Embryophyta</taxon>
        <taxon>Tracheophyta</taxon>
        <taxon>Spermatophyta</taxon>
        <taxon>Magnoliopsida</taxon>
        <taxon>Liliopsida</taxon>
        <taxon>Poales</taxon>
        <taxon>Poaceae</taxon>
        <taxon>BOP clade</taxon>
        <taxon>Oryzoideae</taxon>
        <taxon>Oryzeae</taxon>
        <taxon>Zizaniinae</taxon>
        <taxon>Zizania</taxon>
    </lineage>
</organism>
<dbReference type="Proteomes" id="UP000729402">
    <property type="component" value="Unassembled WGS sequence"/>
</dbReference>
<dbReference type="AlphaFoldDB" id="A0A8J5RIR2"/>
<evidence type="ECO:0000256" key="1">
    <source>
        <dbReference type="SAM" id="MobiDB-lite"/>
    </source>
</evidence>
<name>A0A8J5RIR2_ZIZPA</name>
<evidence type="ECO:0000313" key="2">
    <source>
        <dbReference type="EMBL" id="KAG8047542.1"/>
    </source>
</evidence>
<keyword evidence="3" id="KW-1185">Reference proteome</keyword>
<feature type="compositionally biased region" description="Polar residues" evidence="1">
    <location>
        <begin position="66"/>
        <end position="76"/>
    </location>
</feature>
<reference evidence="2" key="2">
    <citation type="submission" date="2021-02" db="EMBL/GenBank/DDBJ databases">
        <authorList>
            <person name="Kimball J.A."/>
            <person name="Haas M.W."/>
            <person name="Macchietto M."/>
            <person name="Kono T."/>
            <person name="Duquette J."/>
            <person name="Shao M."/>
        </authorList>
    </citation>
    <scope>NUCLEOTIDE SEQUENCE</scope>
    <source>
        <tissue evidence="2">Fresh leaf tissue</tissue>
    </source>
</reference>
<protein>
    <submittedName>
        <fullName evidence="2">Uncharacterized protein</fullName>
    </submittedName>
</protein>
<comment type="caution">
    <text evidence="2">The sequence shown here is derived from an EMBL/GenBank/DDBJ whole genome shotgun (WGS) entry which is preliminary data.</text>
</comment>
<feature type="compositionally biased region" description="Low complexity" evidence="1">
    <location>
        <begin position="54"/>
        <end position="65"/>
    </location>
</feature>
<gene>
    <name evidence="2" type="ORF">GUJ93_ZPchr0008g13596</name>
</gene>
<evidence type="ECO:0000313" key="3">
    <source>
        <dbReference type="Proteomes" id="UP000729402"/>
    </source>
</evidence>
<accession>A0A8J5RIR2</accession>
<dbReference type="EMBL" id="JAAALK010000290">
    <property type="protein sequence ID" value="KAG8047542.1"/>
    <property type="molecule type" value="Genomic_DNA"/>
</dbReference>
<sequence>MNHQRRRTTSCQVEEEARYDGWWARVVDILGLGSWRGEGEVVRGGAAREEMEDVTPATTTVAPAPSSRSGARDSTA</sequence>
<proteinExistence type="predicted"/>
<feature type="region of interest" description="Disordered" evidence="1">
    <location>
        <begin position="46"/>
        <end position="76"/>
    </location>
</feature>
<reference evidence="2" key="1">
    <citation type="journal article" date="2021" name="bioRxiv">
        <title>Whole Genome Assembly and Annotation of Northern Wild Rice, Zizania palustris L., Supports a Whole Genome Duplication in the Zizania Genus.</title>
        <authorList>
            <person name="Haas M."/>
            <person name="Kono T."/>
            <person name="Macchietto M."/>
            <person name="Millas R."/>
            <person name="McGilp L."/>
            <person name="Shao M."/>
            <person name="Duquette J."/>
            <person name="Hirsch C.N."/>
            <person name="Kimball J."/>
        </authorList>
    </citation>
    <scope>NUCLEOTIDE SEQUENCE</scope>
    <source>
        <tissue evidence="2">Fresh leaf tissue</tissue>
    </source>
</reference>